<evidence type="ECO:0000256" key="1">
    <source>
        <dbReference type="SAM" id="MobiDB-lite"/>
    </source>
</evidence>
<name>A0A195FN00_9HYME</name>
<gene>
    <name evidence="2" type="ORF">ALC56_03773</name>
</gene>
<sequence>MGREKEIGRETEKKENMWREKKSVCTRGRGIKLAPVEGEERDTSFCRRNNIILPIRFASIGTYSSWRKKKQERKEREREKEIEARSRRWFPCIR</sequence>
<dbReference type="EMBL" id="KQ981424">
    <property type="protein sequence ID" value="KYN41843.1"/>
    <property type="molecule type" value="Genomic_DNA"/>
</dbReference>
<evidence type="ECO:0000313" key="2">
    <source>
        <dbReference type="EMBL" id="KYN41843.1"/>
    </source>
</evidence>
<accession>A0A195FN00</accession>
<reference evidence="2 3" key="1">
    <citation type="submission" date="2016-03" db="EMBL/GenBank/DDBJ databases">
        <title>Trachymyrmex septentrionalis WGS genome.</title>
        <authorList>
            <person name="Nygaard S."/>
            <person name="Hu H."/>
            <person name="Boomsma J."/>
            <person name="Zhang G."/>
        </authorList>
    </citation>
    <scope>NUCLEOTIDE SEQUENCE [LARGE SCALE GENOMIC DNA]</scope>
    <source>
        <strain evidence="2">Tsep2-gDNA-1</strain>
        <tissue evidence="2">Whole body</tissue>
    </source>
</reference>
<protein>
    <submittedName>
        <fullName evidence="2">Uncharacterized protein</fullName>
    </submittedName>
</protein>
<dbReference type="Proteomes" id="UP000078541">
    <property type="component" value="Unassembled WGS sequence"/>
</dbReference>
<evidence type="ECO:0000313" key="3">
    <source>
        <dbReference type="Proteomes" id="UP000078541"/>
    </source>
</evidence>
<organism evidence="2 3">
    <name type="scientific">Trachymyrmex septentrionalis</name>
    <dbReference type="NCBI Taxonomy" id="34720"/>
    <lineage>
        <taxon>Eukaryota</taxon>
        <taxon>Metazoa</taxon>
        <taxon>Ecdysozoa</taxon>
        <taxon>Arthropoda</taxon>
        <taxon>Hexapoda</taxon>
        <taxon>Insecta</taxon>
        <taxon>Pterygota</taxon>
        <taxon>Neoptera</taxon>
        <taxon>Endopterygota</taxon>
        <taxon>Hymenoptera</taxon>
        <taxon>Apocrita</taxon>
        <taxon>Aculeata</taxon>
        <taxon>Formicoidea</taxon>
        <taxon>Formicidae</taxon>
        <taxon>Myrmicinae</taxon>
        <taxon>Trachymyrmex</taxon>
    </lineage>
</organism>
<keyword evidence="3" id="KW-1185">Reference proteome</keyword>
<dbReference type="AlphaFoldDB" id="A0A195FN00"/>
<feature type="region of interest" description="Disordered" evidence="1">
    <location>
        <begin position="1"/>
        <end position="21"/>
    </location>
</feature>
<proteinExistence type="predicted"/>